<feature type="region of interest" description="Disordered" evidence="5">
    <location>
        <begin position="65"/>
        <end position="84"/>
    </location>
</feature>
<evidence type="ECO:0000256" key="4">
    <source>
        <dbReference type="ARBA" id="ARBA00023288"/>
    </source>
</evidence>
<keyword evidence="4" id="KW-0449">Lipoprotein</keyword>
<dbReference type="InterPro" id="IPR018660">
    <property type="entry name" value="MliC"/>
</dbReference>
<dbReference type="Pfam" id="PF09864">
    <property type="entry name" value="MliC"/>
    <property type="match status" value="1"/>
</dbReference>
<feature type="chain" id="PRO_5047099342" evidence="6">
    <location>
        <begin position="28"/>
        <end position="114"/>
    </location>
</feature>
<dbReference type="RefSeq" id="WP_238288070.1">
    <property type="nucleotide sequence ID" value="NZ_BPQS01000012.1"/>
</dbReference>
<name>A0ABT8APG2_9HYPH</name>
<protein>
    <submittedName>
        <fullName evidence="8">MliC family protein</fullName>
    </submittedName>
</protein>
<dbReference type="SUPFAM" id="SSF141488">
    <property type="entry name" value="YdhA-like"/>
    <property type="match status" value="1"/>
</dbReference>
<evidence type="ECO:0000313" key="9">
    <source>
        <dbReference type="Proteomes" id="UP001244297"/>
    </source>
</evidence>
<evidence type="ECO:0000256" key="6">
    <source>
        <dbReference type="SAM" id="SignalP"/>
    </source>
</evidence>
<keyword evidence="9" id="KW-1185">Reference proteome</keyword>
<evidence type="ECO:0000313" key="8">
    <source>
        <dbReference type="EMBL" id="MDN3571742.1"/>
    </source>
</evidence>
<evidence type="ECO:0000256" key="2">
    <source>
        <dbReference type="ARBA" id="ARBA00023136"/>
    </source>
</evidence>
<comment type="caution">
    <text evidence="8">The sequence shown here is derived from an EMBL/GenBank/DDBJ whole genome shotgun (WGS) entry which is preliminary data.</text>
</comment>
<dbReference type="InterPro" id="IPR036328">
    <property type="entry name" value="MliC_sf"/>
</dbReference>
<proteinExistence type="predicted"/>
<evidence type="ECO:0000256" key="1">
    <source>
        <dbReference type="ARBA" id="ARBA00022729"/>
    </source>
</evidence>
<organism evidence="8 9">
    <name type="scientific">Methylobacterium longum</name>
    <dbReference type="NCBI Taxonomy" id="767694"/>
    <lineage>
        <taxon>Bacteria</taxon>
        <taxon>Pseudomonadati</taxon>
        <taxon>Pseudomonadota</taxon>
        <taxon>Alphaproteobacteria</taxon>
        <taxon>Hyphomicrobiales</taxon>
        <taxon>Methylobacteriaceae</taxon>
        <taxon>Methylobacterium</taxon>
    </lineage>
</organism>
<feature type="signal peptide" evidence="6">
    <location>
        <begin position="1"/>
        <end position="27"/>
    </location>
</feature>
<dbReference type="Gene3D" id="2.40.128.200">
    <property type="match status" value="1"/>
</dbReference>
<evidence type="ECO:0000259" key="7">
    <source>
        <dbReference type="Pfam" id="PF09864"/>
    </source>
</evidence>
<keyword evidence="3" id="KW-0564">Palmitate</keyword>
<keyword evidence="2" id="KW-0472">Membrane</keyword>
<feature type="domain" description="C-type lysozyme inhibitor" evidence="7">
    <location>
        <begin position="37"/>
        <end position="102"/>
    </location>
</feature>
<reference evidence="9" key="1">
    <citation type="journal article" date="2019" name="Int. J. Syst. Evol. Microbiol.">
        <title>The Global Catalogue of Microorganisms (GCM) 10K type strain sequencing project: providing services to taxonomists for standard genome sequencing and annotation.</title>
        <authorList>
            <consortium name="The Broad Institute Genomics Platform"/>
            <consortium name="The Broad Institute Genome Sequencing Center for Infectious Disease"/>
            <person name="Wu L."/>
            <person name="Ma J."/>
        </authorList>
    </citation>
    <scope>NUCLEOTIDE SEQUENCE [LARGE SCALE GENOMIC DNA]</scope>
    <source>
        <strain evidence="9">CECT 7806</strain>
    </source>
</reference>
<gene>
    <name evidence="8" type="ORF">QWZ18_14030</name>
</gene>
<evidence type="ECO:0000256" key="3">
    <source>
        <dbReference type="ARBA" id="ARBA00023139"/>
    </source>
</evidence>
<dbReference type="EMBL" id="JAUFPT010000043">
    <property type="protein sequence ID" value="MDN3571742.1"/>
    <property type="molecule type" value="Genomic_DNA"/>
</dbReference>
<dbReference type="Proteomes" id="UP001244297">
    <property type="component" value="Unassembled WGS sequence"/>
</dbReference>
<keyword evidence="1 6" id="KW-0732">Signal</keyword>
<evidence type="ECO:0000256" key="5">
    <source>
        <dbReference type="SAM" id="MobiDB-lite"/>
    </source>
</evidence>
<accession>A0ABT8APG2</accession>
<sequence length="114" mass="11749">MNRLLPRDGIAALLAAGLVVPAAPTRAASSTIRHVAFACPAGRTLTVAFDIGNLEAPAVVHPPGGPAVTLPVQPHADGIRYGDGRRELRGKGRVVTWSDAGKPPVTCAETPADR</sequence>